<accession>A0A0B4D0M4</accession>
<reference evidence="2 3" key="1">
    <citation type="submission" date="2014-12" db="EMBL/GenBank/DDBJ databases">
        <title>Genome sequencing of Arthrobacter phenanthrenivorans SWC37.</title>
        <authorList>
            <person name="Tan P.W."/>
            <person name="Chan K.-G."/>
        </authorList>
    </citation>
    <scope>NUCLEOTIDE SEQUENCE [LARGE SCALE GENOMIC DNA]</scope>
    <source>
        <strain evidence="2 3">SWC37</strain>
    </source>
</reference>
<comment type="caution">
    <text evidence="2">The sequence shown here is derived from an EMBL/GenBank/DDBJ whole genome shotgun (WGS) entry which is preliminary data.</text>
</comment>
<gene>
    <name evidence="2" type="ORF">RM50_09740</name>
</gene>
<protein>
    <submittedName>
        <fullName evidence="2">Uncharacterized protein</fullName>
    </submittedName>
</protein>
<dbReference type="OrthoDB" id="4334474at2"/>
<dbReference type="EMBL" id="JWTB01000018">
    <property type="protein sequence ID" value="KIC66989.1"/>
    <property type="molecule type" value="Genomic_DNA"/>
</dbReference>
<name>A0A0B4D0M4_PSEPS</name>
<organism evidence="2 3">
    <name type="scientific">Pseudarthrobacter phenanthrenivorans</name>
    <name type="common">Arthrobacter phenanthrenivorans</name>
    <dbReference type="NCBI Taxonomy" id="361575"/>
    <lineage>
        <taxon>Bacteria</taxon>
        <taxon>Bacillati</taxon>
        <taxon>Actinomycetota</taxon>
        <taxon>Actinomycetes</taxon>
        <taxon>Micrococcales</taxon>
        <taxon>Micrococcaceae</taxon>
        <taxon>Pseudarthrobacter</taxon>
    </lineage>
</organism>
<feature type="compositionally biased region" description="Basic and acidic residues" evidence="1">
    <location>
        <begin position="31"/>
        <end position="45"/>
    </location>
</feature>
<dbReference type="RefSeq" id="WP_043452245.1">
    <property type="nucleotide sequence ID" value="NZ_JBFBKS010000004.1"/>
</dbReference>
<feature type="region of interest" description="Disordered" evidence="1">
    <location>
        <begin position="1"/>
        <end position="61"/>
    </location>
</feature>
<evidence type="ECO:0000313" key="2">
    <source>
        <dbReference type="EMBL" id="KIC66989.1"/>
    </source>
</evidence>
<proteinExistence type="predicted"/>
<evidence type="ECO:0000256" key="1">
    <source>
        <dbReference type="SAM" id="MobiDB-lite"/>
    </source>
</evidence>
<sequence length="61" mass="6975">MQQPPKEPDSGQDPVSHADLDQTPEEILEYWTKERMDQARPRELKLPAPGPGPVDQEDHQD</sequence>
<evidence type="ECO:0000313" key="3">
    <source>
        <dbReference type="Proteomes" id="UP000031196"/>
    </source>
</evidence>
<dbReference type="AlphaFoldDB" id="A0A0B4D0M4"/>
<dbReference type="Proteomes" id="UP000031196">
    <property type="component" value="Unassembled WGS sequence"/>
</dbReference>